<comment type="subunit">
    <text evidence="1">Interacts with the peripentonal hexons as well as the hexons in the facets. Part of a complex composed of the core-capsid bridging protein, the endosome lysis protein VI and the hexon-linking protein VIII; these interactions bridge the virus core to the capsid.</text>
</comment>
<feature type="peptide" id="PRO_5044508166" description="Hexon-linking protein-N" evidence="1">
    <location>
        <begin position="1"/>
        <end position="133"/>
    </location>
</feature>
<organism evidence="2 4">
    <name type="scientific">Duck adenovirus 2</name>
    <dbReference type="NCBI Taxonomy" id="1520006"/>
    <lineage>
        <taxon>Viruses</taxon>
        <taxon>Varidnaviria</taxon>
        <taxon>Bamfordvirae</taxon>
        <taxon>Preplasmiviricota</taxon>
        <taxon>Polisuviricotina</taxon>
        <taxon>Pharingeaviricetes</taxon>
        <taxon>Rowavirales</taxon>
        <taxon>Adenoviridae</taxon>
        <taxon>Aviadenovirus</taxon>
        <taxon>Aviadenovirus anatis</taxon>
        <taxon>Duck aviadenovirus B</taxon>
    </lineage>
</organism>
<keyword evidence="1" id="KW-0597">Phosphoprotein</keyword>
<evidence type="ECO:0000256" key="1">
    <source>
        <dbReference type="HAMAP-Rule" id="MF_04049"/>
    </source>
</evidence>
<gene>
    <name evidence="1" type="primary">L4</name>
</gene>
<comment type="subcellular location">
    <molecule>Hexon-linking protein-C</molecule>
    <subcellularLocation>
        <location evidence="1">Virion</location>
    </subcellularLocation>
    <text evidence="1">Located on the inner side of the capsid shell. Present in 120 copies per virion.</text>
</comment>
<dbReference type="Proteomes" id="UP000138880">
    <property type="component" value="Segment"/>
</dbReference>
<dbReference type="HAMAP" id="MF_04049">
    <property type="entry name" value="ADV_CAP8"/>
    <property type="match status" value="1"/>
</dbReference>
<name>A0A0N9E6L6_9ADEN</name>
<protein>
    <recommendedName>
        <fullName evidence="1">Pre-hexon-linking protein VIII</fullName>
    </recommendedName>
    <alternativeName>
        <fullName evidence="1">Pre-protein VIII</fullName>
        <shortName evidence="1">pVIII</shortName>
    </alternativeName>
    <component>
        <recommendedName>
            <fullName evidence="1">Hexon-linking protein-N</fullName>
        </recommendedName>
        <alternativeName>
            <fullName evidence="1">12.1 kDa protein VIII</fullName>
        </alternativeName>
        <alternativeName>
            <fullName evidence="1">Protein VIII-N</fullName>
        </alternativeName>
    </component>
    <component>
        <recommendedName>
            <fullName evidence="1">Hexon-linking protein-C</fullName>
        </recommendedName>
        <alternativeName>
            <fullName evidence="1">7.6 kDa protein VIII</fullName>
        </alternativeName>
        <alternativeName>
            <fullName evidence="1">Protein VIII-C</fullName>
        </alternativeName>
    </component>
</protein>
<dbReference type="EMBL" id="KR135164">
    <property type="protein sequence ID" value="ALF39449.1"/>
    <property type="molecule type" value="Genomic_DNA"/>
</dbReference>
<feature type="site" description="Cleavage; by viral protease" evidence="1">
    <location>
        <begin position="166"/>
        <end position="167"/>
    </location>
</feature>
<feature type="peptide" id="PRO_5044508167" description="Hexon-linking protein-C" evidence="1">
    <location>
        <begin position="167"/>
        <end position="243"/>
    </location>
</feature>
<comment type="miscellaneous">
    <text evidence="1">All late proteins expressed from the major late promoter are produced by alternative splicing and alternative polyadenylation of the same gene giving rise to non-overlapping ORFs. A leader sequence is present in the N-terminus of all these mRNAs and is recognized by the viral shutoff protein to provide expression although conventional translation via ribosome scanning from the cap has been shut off in the host cell.</text>
</comment>
<dbReference type="GO" id="GO:0031423">
    <property type="term" value="F:hexon binding"/>
    <property type="evidence" value="ECO:0007669"/>
    <property type="project" value="InterPro"/>
</dbReference>
<evidence type="ECO:0000313" key="3">
    <source>
        <dbReference type="EMBL" id="QNN30776.1"/>
    </source>
</evidence>
<comment type="similarity">
    <text evidence="1">Belongs to the adenoviridae hexon-linking protein family.</text>
</comment>
<evidence type="ECO:0000313" key="4">
    <source>
        <dbReference type="Proteomes" id="UP000138880"/>
    </source>
</evidence>
<comment type="caution">
    <text evidence="1">Lacks conserved residue(s) required for the propagation of feature annotation.</text>
</comment>
<dbReference type="GO" id="GO:0042025">
    <property type="term" value="C:host cell nucleus"/>
    <property type="evidence" value="ECO:0007669"/>
    <property type="project" value="UniProtKB-SubCell"/>
</dbReference>
<feature type="chain" id="PRO_5044508165" description="Pre-hexon-linking protein VIII" evidence="1">
    <location>
        <begin position="1"/>
        <end position="243"/>
    </location>
</feature>
<dbReference type="GO" id="GO:0019028">
    <property type="term" value="C:viral capsid"/>
    <property type="evidence" value="ECO:0007669"/>
    <property type="project" value="UniProtKB-UniRule"/>
</dbReference>
<sequence>MQLSSSICGKPSNPAFFIPEMLRATPTEYVWKYNPLFGTPAGAQQNYGSTVDWVVPGGRVMYAPIQSLRSSVPSPEQFTAMTKKFEAMSDQQPYANARQTAIIAANVADSGVVKSGLRPVDYGTRQRVQLSGGMAEGRVQLSGGLHARRHTIKPPRWCGTEMTGNGLGDPEEVASESLKYHLRTQGPAVTDMPDAYTQRAFMESHVPVVVPRPFRSQDPADFPANFSAIYKGRTAFENTFWDW</sequence>
<accession>A0A0N9E6L6</accession>
<evidence type="ECO:0000313" key="5">
    <source>
        <dbReference type="Proteomes" id="UP000516061"/>
    </source>
</evidence>
<keyword evidence="1" id="KW-1048">Host nucleus</keyword>
<comment type="PTM">
    <text evidence="1">Cleaved by the viral protease during virion maturation. May cause the middle segment to be shed from the capsid.</text>
</comment>
<feature type="site" description="Cleavage; by viral protease" evidence="1">
    <location>
        <begin position="133"/>
        <end position="134"/>
    </location>
</feature>
<comment type="induction">
    <text evidence="1">Expressed in the late phase of the viral replicative cycle.</text>
</comment>
<dbReference type="Proteomes" id="UP000516061">
    <property type="component" value="Segment"/>
</dbReference>
<comment type="subcellular location">
    <molecule>Hexon-linking protein-N</molecule>
    <subcellularLocation>
        <location evidence="1">Virion</location>
    </subcellularLocation>
    <text evidence="1">Located on the inner side of the capsid shell. Present in 120 copies per virion.</text>
</comment>
<keyword evidence="1" id="KW-0167">Capsid protein</keyword>
<reference evidence="3 5" key="2">
    <citation type="submission" date="2020-07" db="EMBL/GenBank/DDBJ databases">
        <authorList>
            <person name="Huang X."/>
        </authorList>
    </citation>
    <scope>NUCLEOTIDE SEQUENCE [LARGE SCALE GENOMIC DNA]</scope>
    <source>
        <strain evidence="3">HF-AH-2020</strain>
    </source>
</reference>
<comment type="function">
    <text evidence="1">Hexon-linking protein-N: Structural component of the virion that acts as a cement protein on the capsid interior and which glue the peripentonal hexons and group-of-nine hexons together.</text>
</comment>
<comment type="subcellular location">
    <molecule>Pre-hexon-linking protein VIII</molecule>
    <subcellularLocation>
        <location evidence="1">Host nucleus</location>
    </subcellularLocation>
</comment>
<comment type="function">
    <text evidence="1">Hexon-linking protein-C: Structural component of the virion that acts as a cement protein on the capsid interior and which glue the peripentonal hexons and group-of-nine hexons together.</text>
</comment>
<keyword evidence="1" id="KW-0426">Late protein</keyword>
<keyword evidence="1" id="KW-0946">Virion</keyword>
<dbReference type="Pfam" id="PF01310">
    <property type="entry name" value="Adeno_PVIII"/>
    <property type="match status" value="1"/>
</dbReference>
<proteinExistence type="evidence at transcript level"/>
<evidence type="ECO:0000313" key="2">
    <source>
        <dbReference type="EMBL" id="ALF39449.1"/>
    </source>
</evidence>
<dbReference type="EMBL" id="MT792736">
    <property type="protein sequence ID" value="QNN30776.1"/>
    <property type="molecule type" value="Genomic_DNA"/>
</dbReference>
<dbReference type="InterPro" id="IPR000646">
    <property type="entry name" value="Adeno_PVIII"/>
</dbReference>
<reference evidence="2 4" key="1">
    <citation type="submission" date="2015-04" db="EMBL/GenBank/DDBJ databases">
        <title>Emerging duck adenovirus 2 in Guangdong,China,2014.</title>
        <authorList>
            <person name="Zhang X."/>
            <person name="Zhou Z."/>
            <person name="Xie Q."/>
        </authorList>
    </citation>
    <scope>NUCLEOTIDE SEQUENCE [LARGE SCALE GENOMIC DNA]</scope>
    <source>
        <strain evidence="2">CH-GD-12-2014</strain>
    </source>
</reference>